<dbReference type="EMBL" id="LAZR01002808">
    <property type="protein sequence ID" value="KKN25350.1"/>
    <property type="molecule type" value="Genomic_DNA"/>
</dbReference>
<dbReference type="AlphaFoldDB" id="A0A0F9P0Q6"/>
<gene>
    <name evidence="1" type="ORF">LCGC14_0885570</name>
</gene>
<sequence length="100" mass="12088">MTDKIYYVLWSRENVVGCFPRLSSYSFKFLLEAAHHQYEHTKINSLYIDKHNQTRYFEDIKPNYWIFRLDFSNGKSTMLQWSSVGVIDMNKIKRDPNYHA</sequence>
<organism evidence="1">
    <name type="scientific">marine sediment metagenome</name>
    <dbReference type="NCBI Taxonomy" id="412755"/>
    <lineage>
        <taxon>unclassified sequences</taxon>
        <taxon>metagenomes</taxon>
        <taxon>ecological metagenomes</taxon>
    </lineage>
</organism>
<proteinExistence type="predicted"/>
<comment type="caution">
    <text evidence="1">The sequence shown here is derived from an EMBL/GenBank/DDBJ whole genome shotgun (WGS) entry which is preliminary data.</text>
</comment>
<reference evidence="1" key="1">
    <citation type="journal article" date="2015" name="Nature">
        <title>Complex archaea that bridge the gap between prokaryotes and eukaryotes.</title>
        <authorList>
            <person name="Spang A."/>
            <person name="Saw J.H."/>
            <person name="Jorgensen S.L."/>
            <person name="Zaremba-Niedzwiedzka K."/>
            <person name="Martijn J."/>
            <person name="Lind A.E."/>
            <person name="van Eijk R."/>
            <person name="Schleper C."/>
            <person name="Guy L."/>
            <person name="Ettema T.J."/>
        </authorList>
    </citation>
    <scope>NUCLEOTIDE SEQUENCE</scope>
</reference>
<accession>A0A0F9P0Q6</accession>
<evidence type="ECO:0000313" key="1">
    <source>
        <dbReference type="EMBL" id="KKN25350.1"/>
    </source>
</evidence>
<protein>
    <submittedName>
        <fullName evidence="1">Uncharacterized protein</fullName>
    </submittedName>
</protein>
<name>A0A0F9P0Q6_9ZZZZ</name>